<protein>
    <submittedName>
        <fullName evidence="1">Uncharacterized protein</fullName>
    </submittedName>
</protein>
<dbReference type="AlphaFoldDB" id="E1F135"/>
<dbReference type="VEuPathDB" id="GiardiaDB:GLP15_1995"/>
<organism evidence="1 2">
    <name type="scientific">Giardia intestinalis (strain P15)</name>
    <name type="common">Giardia lamblia</name>
    <dbReference type="NCBI Taxonomy" id="658858"/>
    <lineage>
        <taxon>Eukaryota</taxon>
        <taxon>Metamonada</taxon>
        <taxon>Diplomonadida</taxon>
        <taxon>Hexamitidae</taxon>
        <taxon>Giardiinae</taxon>
        <taxon>Giardia</taxon>
    </lineage>
</organism>
<dbReference type="PANTHER" id="PTHR31308">
    <property type="match status" value="1"/>
</dbReference>
<proteinExistence type="predicted"/>
<evidence type="ECO:0000313" key="1">
    <source>
        <dbReference type="EMBL" id="EFO63820.1"/>
    </source>
</evidence>
<dbReference type="SUPFAM" id="SSF51445">
    <property type="entry name" value="(Trans)glycosidases"/>
    <property type="match status" value="1"/>
</dbReference>
<dbReference type="OrthoDB" id="10250331at2759"/>
<dbReference type="InterPro" id="IPR052066">
    <property type="entry name" value="Glycosphingolipid_Hydrolases"/>
</dbReference>
<gene>
    <name evidence="1" type="ORF">GLP15_1995</name>
</gene>
<reference evidence="1 2" key="1">
    <citation type="journal article" date="2010" name="BMC Genomics">
        <title>Genome analysis and comparative genomics of a Giardia intestinalis assemblage E isolate.</title>
        <authorList>
            <person name="Jerlstrom-Hultqvist J."/>
            <person name="Franzen O."/>
            <person name="Ankarklev J."/>
            <person name="Xu F."/>
            <person name="Nohynkova E."/>
            <person name="Andersson J.O."/>
            <person name="Svard S.G."/>
            <person name="Andersson B."/>
        </authorList>
    </citation>
    <scope>NUCLEOTIDE SEQUENCE [LARGE SCALE GENOMIC DNA]</scope>
    <source>
        <strain evidence="1 2">P15</strain>
    </source>
</reference>
<dbReference type="EMBL" id="ACVC01000118">
    <property type="protein sequence ID" value="EFO63820.1"/>
    <property type="molecule type" value="Genomic_DNA"/>
</dbReference>
<comment type="caution">
    <text evidence="1">The sequence shown here is derived from an EMBL/GenBank/DDBJ whole genome shotgun (WGS) entry which is preliminary data.</text>
</comment>
<name>E1F135_GIAIA</name>
<evidence type="ECO:0000313" key="2">
    <source>
        <dbReference type="Proteomes" id="UP000008974"/>
    </source>
</evidence>
<dbReference type="Proteomes" id="UP000008974">
    <property type="component" value="Unassembled WGS sequence"/>
</dbReference>
<dbReference type="PANTHER" id="PTHR31308:SF5">
    <property type="entry name" value="ERGOSTERYL-BETA-GLUCOSIDASE"/>
    <property type="match status" value="1"/>
</dbReference>
<dbReference type="OMA" id="FLEACFT"/>
<accession>E1F135</accession>
<sequence>MALRQTVPIPYLRGVNVSSYSKGMPFNPVDSVSQDSYSLPQHVFKPFGKHSISAGLECISSLGFNCIRLLVFLEACFTISGNIANDYVDGIGDFIMAAHARGFFVVLDFHQDNYSRRLGGSGLADVFLPASLRTAHTIFKGLGESWGSQPLTDKRYWTCWMRFWDNVLIDEMPGWPDMPLQELYIYCITATLQRLYARDGLFVDAIDIINEPCLPEVFAGQLLFVPWQTRTRRGQLIEFYVRAIASLEQTGFHGYYFLEPFNYDVSYLMRFSIGLDGCCNRVCEAIPELDRKRLVFAPHCYQPLRNLGPSIDCILQNHIRSQEAGGFSWMVIGELGDVTYGAPEGETILDKQLKHLTSMAIPWIIWEFCPVYEASEAESRDMYRITSNIHSFPWNGEYCSIVGPRLQPLPIYINVLTHYLTHLQERPTHNKLSTSPTPFSSQQKSLYILLRDGINTISAYHLQRLMRLSGQTVFTWPSIQWYVITKSTHVPSTAQTRQYLRDFTLSNLGFRRYADAMVFMRQYGGLIVCSDRSLLRGAYVCDLLAE</sequence>
<dbReference type="InterPro" id="IPR017853">
    <property type="entry name" value="GH"/>
</dbReference>
<dbReference type="Gene3D" id="3.20.20.80">
    <property type="entry name" value="Glycosidases"/>
    <property type="match status" value="1"/>
</dbReference>
<dbReference type="GO" id="GO:0008422">
    <property type="term" value="F:beta-glucosidase activity"/>
    <property type="evidence" value="ECO:0007669"/>
    <property type="project" value="TreeGrafter"/>
</dbReference>